<keyword evidence="3" id="KW-0813">Transport</keyword>
<dbReference type="InterPro" id="IPR051906">
    <property type="entry name" value="TolC-like"/>
</dbReference>
<comment type="similarity">
    <text evidence="2">Belongs to the outer membrane factor (OMF) (TC 1.B.17) family.</text>
</comment>
<evidence type="ECO:0000256" key="10">
    <source>
        <dbReference type="SAM" id="SignalP"/>
    </source>
</evidence>
<gene>
    <name evidence="11" type="ORF">SBA1_340059</name>
</gene>
<keyword evidence="4" id="KW-1134">Transmembrane beta strand</keyword>
<evidence type="ECO:0000256" key="2">
    <source>
        <dbReference type="ARBA" id="ARBA00007613"/>
    </source>
</evidence>
<evidence type="ECO:0000256" key="4">
    <source>
        <dbReference type="ARBA" id="ARBA00022452"/>
    </source>
</evidence>
<feature type="coiled-coil region" evidence="8">
    <location>
        <begin position="535"/>
        <end position="562"/>
    </location>
</feature>
<dbReference type="GO" id="GO:1990281">
    <property type="term" value="C:efflux pump complex"/>
    <property type="evidence" value="ECO:0007669"/>
    <property type="project" value="TreeGrafter"/>
</dbReference>
<dbReference type="InterPro" id="IPR003423">
    <property type="entry name" value="OMP_efflux"/>
</dbReference>
<accession>A0A2U3KMZ0</accession>
<keyword evidence="8" id="KW-0175">Coiled coil</keyword>
<sequence>MLVPRLIFPVRLRFYLAAALFLMFTAALGAQQATPPAAPQPVQPQLIHLKDYSVPRSAFPRVLQPYLPAELAQPNLGNSPRIDALMRDGKLYLSIDDAVALALENNLDIDIARYNLNIAEADLLRAKSGATILGVNAGIVQNTPGGGVGGLGGTVGSGTGGTTVAASGAGTGTNGLVSSTLGIGAPITSFDPQVTSTLQLDKNDMESTSALSPVPILAQNTYTANFGYTQGFQWGTTMTAAFNNTHLTTNNPTSLLSPALASNFQFRVTQNLLQGFGSLPNTRFIRIAKNNREISDVAFRLQVITTVDQIENIYWDLVYAYENVRVQQESLTYAQKALDDAKHQAQVGTVPPIQVVSAQSTVATDLQNLIVAQNNLQLQQLLTKNALSRSIEDPVLAEADVVPTSTMQLPQEETVIPIQDLINDALRHRAELVESRIDLNSRDINNKAVRNSMLPSLDLFAYYGGSGVGGDLILPACSGTATLHCYTTIPPPFANTTSVGYGATLNQLVNSTAPDKGIGLTLTIPLRNRVAQANQVRAELEYRQAEVREKQLENQVRIEVRNAQFDVRQNRVAVQAAQSAVDLARQTLNADQEKLKVGLTTQVTILQDAATLTTGESNLVSAKAAYEKSRVELDRATGLLLDHAGIDVADATRGAVTHLPNVPYVAPRPDAVPTAPSSSNSAADPSAQQGGQM</sequence>
<evidence type="ECO:0000256" key="9">
    <source>
        <dbReference type="SAM" id="MobiDB-lite"/>
    </source>
</evidence>
<keyword evidence="5" id="KW-0812">Transmembrane</keyword>
<name>A0A2U3KMZ0_9BACT</name>
<evidence type="ECO:0000313" key="12">
    <source>
        <dbReference type="Proteomes" id="UP000238701"/>
    </source>
</evidence>
<evidence type="ECO:0000256" key="8">
    <source>
        <dbReference type="SAM" id="Coils"/>
    </source>
</evidence>
<comment type="subcellular location">
    <subcellularLocation>
        <location evidence="1">Cell outer membrane</location>
    </subcellularLocation>
</comment>
<evidence type="ECO:0000256" key="3">
    <source>
        <dbReference type="ARBA" id="ARBA00022448"/>
    </source>
</evidence>
<feature type="region of interest" description="Disordered" evidence="9">
    <location>
        <begin position="667"/>
        <end position="693"/>
    </location>
</feature>
<keyword evidence="7" id="KW-0998">Cell outer membrane</keyword>
<dbReference type="GO" id="GO:0009279">
    <property type="term" value="C:cell outer membrane"/>
    <property type="evidence" value="ECO:0007669"/>
    <property type="project" value="UniProtKB-SubCell"/>
</dbReference>
<dbReference type="Proteomes" id="UP000238701">
    <property type="component" value="Unassembled WGS sequence"/>
</dbReference>
<dbReference type="GO" id="GO:0015562">
    <property type="term" value="F:efflux transmembrane transporter activity"/>
    <property type="evidence" value="ECO:0007669"/>
    <property type="project" value="InterPro"/>
</dbReference>
<keyword evidence="10" id="KW-0732">Signal</keyword>
<dbReference type="EMBL" id="OMOD01000127">
    <property type="protein sequence ID" value="SPF41018.1"/>
    <property type="molecule type" value="Genomic_DNA"/>
</dbReference>
<evidence type="ECO:0000256" key="1">
    <source>
        <dbReference type="ARBA" id="ARBA00004442"/>
    </source>
</evidence>
<feature type="compositionally biased region" description="Low complexity" evidence="9">
    <location>
        <begin position="671"/>
        <end position="687"/>
    </location>
</feature>
<dbReference type="PANTHER" id="PTHR30026:SF23">
    <property type="entry name" value="TO APRF-PUTATIVE OUTER MEMBRANE EFFLUX PROTEIN OR SECRETED ALKALINE PHOSPHATASE-RELATED"/>
    <property type="match status" value="1"/>
</dbReference>
<dbReference type="PANTHER" id="PTHR30026">
    <property type="entry name" value="OUTER MEMBRANE PROTEIN TOLC"/>
    <property type="match status" value="1"/>
</dbReference>
<feature type="chain" id="PRO_5015769516" evidence="10">
    <location>
        <begin position="30"/>
        <end position="693"/>
    </location>
</feature>
<reference evidence="12" key="1">
    <citation type="submission" date="2018-02" db="EMBL/GenBank/DDBJ databases">
        <authorList>
            <person name="Hausmann B."/>
        </authorList>
    </citation>
    <scope>NUCLEOTIDE SEQUENCE [LARGE SCALE GENOMIC DNA]</scope>
    <source>
        <strain evidence="12">Peat soil MAG SbA1</strain>
    </source>
</reference>
<evidence type="ECO:0000313" key="11">
    <source>
        <dbReference type="EMBL" id="SPF41018.1"/>
    </source>
</evidence>
<feature type="signal peptide" evidence="10">
    <location>
        <begin position="1"/>
        <end position="29"/>
    </location>
</feature>
<dbReference type="AlphaFoldDB" id="A0A2U3KMZ0"/>
<dbReference type="GO" id="GO:0015288">
    <property type="term" value="F:porin activity"/>
    <property type="evidence" value="ECO:0007669"/>
    <property type="project" value="TreeGrafter"/>
</dbReference>
<evidence type="ECO:0000256" key="6">
    <source>
        <dbReference type="ARBA" id="ARBA00023136"/>
    </source>
</evidence>
<protein>
    <submittedName>
        <fullName evidence="11">Outer membrane efflux protein</fullName>
    </submittedName>
</protein>
<evidence type="ECO:0000256" key="7">
    <source>
        <dbReference type="ARBA" id="ARBA00023237"/>
    </source>
</evidence>
<dbReference type="Pfam" id="PF02321">
    <property type="entry name" value="OEP"/>
    <property type="match status" value="2"/>
</dbReference>
<dbReference type="SUPFAM" id="SSF56954">
    <property type="entry name" value="Outer membrane efflux proteins (OEP)"/>
    <property type="match status" value="1"/>
</dbReference>
<dbReference type="Gene3D" id="1.20.1600.10">
    <property type="entry name" value="Outer membrane efflux proteins (OEP)"/>
    <property type="match status" value="1"/>
</dbReference>
<keyword evidence="6" id="KW-0472">Membrane</keyword>
<organism evidence="11 12">
    <name type="scientific">Candidatus Sulfotelmatobacter kueseliae</name>
    <dbReference type="NCBI Taxonomy" id="2042962"/>
    <lineage>
        <taxon>Bacteria</taxon>
        <taxon>Pseudomonadati</taxon>
        <taxon>Acidobacteriota</taxon>
        <taxon>Terriglobia</taxon>
        <taxon>Terriglobales</taxon>
        <taxon>Candidatus Korobacteraceae</taxon>
        <taxon>Candidatus Sulfotelmatobacter</taxon>
    </lineage>
</organism>
<dbReference type="OrthoDB" id="102194at2"/>
<proteinExistence type="inferred from homology"/>
<evidence type="ECO:0000256" key="5">
    <source>
        <dbReference type="ARBA" id="ARBA00022692"/>
    </source>
</evidence>